<evidence type="ECO:0000256" key="2">
    <source>
        <dbReference type="RuleBase" id="RU003707"/>
    </source>
</evidence>
<accession>A0A270AS85</accession>
<evidence type="ECO:0000256" key="1">
    <source>
        <dbReference type="ARBA" id="ARBA00005254"/>
    </source>
</evidence>
<dbReference type="CDD" id="cd06558">
    <property type="entry name" value="crotonase-like"/>
    <property type="match status" value="1"/>
</dbReference>
<dbReference type="InterPro" id="IPR001753">
    <property type="entry name" value="Enoyl-CoA_hydra/iso"/>
</dbReference>
<dbReference type="PANTHER" id="PTHR43459:SF1">
    <property type="entry name" value="EG:BACN32G11.4 PROTEIN"/>
    <property type="match status" value="1"/>
</dbReference>
<comment type="similarity">
    <text evidence="1 2">Belongs to the enoyl-CoA hydratase/isomerase family.</text>
</comment>
<dbReference type="Gene3D" id="1.10.12.10">
    <property type="entry name" value="Lyase 2-enoyl-coa Hydratase, Chain A, domain 2"/>
    <property type="match status" value="1"/>
</dbReference>
<evidence type="ECO:0000313" key="3">
    <source>
        <dbReference type="EMBL" id="ATQ82495.1"/>
    </source>
</evidence>
<gene>
    <name evidence="3" type="ORF">YHS_00775</name>
</gene>
<dbReference type="EMBL" id="CP024176">
    <property type="protein sequence ID" value="ATQ82495.1"/>
    <property type="molecule type" value="Genomic_DNA"/>
</dbReference>
<name>A0A270AS85_FAUOS</name>
<dbReference type="InterPro" id="IPR018376">
    <property type="entry name" value="Enoyl-CoA_hyd/isom_CS"/>
</dbReference>
<dbReference type="SUPFAM" id="SSF52096">
    <property type="entry name" value="ClpP/crotonase"/>
    <property type="match status" value="1"/>
</dbReference>
<sequence>MTATQTQQPTFQKVTYDVADSVATITLNDPASLNALNSVMKSELYQALDYAQYDTAAKVIVITGAGKGFSSGGDIREMLSGADNRENLLKMSHSLTIGIADITRRIRKISKPIIARINGACAGAGMNIALACDFRVASDNAKFLQAFVNIGLVPDGGGIYLLSQLIGAAKTTELVMLGEQITAQKAEDLGLVNALVSQDALDAAVKKLTDRLTSLPTLALAAMKQSINQVAFAGLDIALDQEVIYQMQMATSEDFKEGITAFMQKRPAEFKGR</sequence>
<dbReference type="InterPro" id="IPR014748">
    <property type="entry name" value="Enoyl-CoA_hydra_C"/>
</dbReference>
<dbReference type="PROSITE" id="PS00166">
    <property type="entry name" value="ENOYL_COA_HYDRATASE"/>
    <property type="match status" value="1"/>
</dbReference>
<dbReference type="GO" id="GO:0003824">
    <property type="term" value="F:catalytic activity"/>
    <property type="evidence" value="ECO:0007669"/>
    <property type="project" value="InterPro"/>
</dbReference>
<reference evidence="3" key="1">
    <citation type="submission" date="2017-11" db="EMBL/GenBank/DDBJ databases">
        <title>Complete Genome Sequence from Moraxella oslensis YHS isolated from human skin.</title>
        <authorList>
            <person name="Lee K."/>
            <person name="Lim J.Y."/>
            <person name="Hwang I."/>
        </authorList>
    </citation>
    <scope>NUCLEOTIDE SEQUENCE</scope>
    <source>
        <strain evidence="3">YHS</strain>
    </source>
</reference>
<dbReference type="Gene3D" id="3.90.226.10">
    <property type="entry name" value="2-enoyl-CoA Hydratase, Chain A, domain 1"/>
    <property type="match status" value="1"/>
</dbReference>
<protein>
    <submittedName>
        <fullName evidence="3">Enoyl-CoA hydratase</fullName>
    </submittedName>
</protein>
<dbReference type="AlphaFoldDB" id="A0A270AS85"/>
<dbReference type="PANTHER" id="PTHR43459">
    <property type="entry name" value="ENOYL-COA HYDRATASE"/>
    <property type="match status" value="1"/>
</dbReference>
<dbReference type="InterPro" id="IPR029045">
    <property type="entry name" value="ClpP/crotonase-like_dom_sf"/>
</dbReference>
<dbReference type="Pfam" id="PF00378">
    <property type="entry name" value="ECH_1"/>
    <property type="match status" value="1"/>
</dbReference>
<proteinExistence type="inferred from homology"/>
<organism evidence="3">
    <name type="scientific">Faucicola osloensis</name>
    <name type="common">Moraxella osloensis</name>
    <dbReference type="NCBI Taxonomy" id="34062"/>
    <lineage>
        <taxon>Bacteria</taxon>
        <taxon>Pseudomonadati</taxon>
        <taxon>Pseudomonadota</taxon>
        <taxon>Gammaproteobacteria</taxon>
        <taxon>Moraxellales</taxon>
        <taxon>Moraxellaceae</taxon>
        <taxon>Faucicola</taxon>
    </lineage>
</organism>